<dbReference type="GO" id="GO:0016301">
    <property type="term" value="F:kinase activity"/>
    <property type="evidence" value="ECO:0007669"/>
    <property type="project" value="UniProtKB-KW"/>
</dbReference>
<dbReference type="Proteomes" id="UP001501138">
    <property type="component" value="Unassembled WGS sequence"/>
</dbReference>
<sequence>MPLVAGVDTSTQSCKIVVRDAGTGRLVRSGAARHPDGTSVDPRHWWDAFLAAARDAGGLDDVAALAVGGQQHGLVALDAEGRVVRDAILWNDTRSAPAAEDLVRELGDGDPSTGSGQRREAGAQAWADAVGSVLVASLTVTKLRWLRDAEPGNAARVAAVALPHDWLTWRIAGYGPEGESPLGPQLDALVTDRSDASGTGYYDAEADGGAGAYRRDLLRLAFGRDDVVLPRVLGPAEPAGRAHASHAGRDVDPSTGSGRRAGALLGPGAGDNAAAALALGMGPGDIAISIGTSGVVSAVAPRRTADGSGAINGFADATGNALMLAVTLNAARVLDAARAVLDVDVHELADLALAAPPGADGLVLVPYLEGERTPNRPDATGTLHGVRLATSTREHLARAYVEGMLCGLADGLDALRAQGVPVERVSLIGGAAQSPAVQRIATQVFGLPIGVPEPGEYVADGAARQAAWVLAAATDRAAGPPSWSTTIAATLDADLQPLVREQYAAVRDLGVR</sequence>
<keyword evidence="6 7" id="KW-0067">ATP-binding</keyword>
<dbReference type="PIRSF" id="PIRSF000538">
    <property type="entry name" value="GlpK"/>
    <property type="match status" value="1"/>
</dbReference>
<evidence type="ECO:0000256" key="1">
    <source>
        <dbReference type="ARBA" id="ARBA00009156"/>
    </source>
</evidence>
<evidence type="ECO:0000313" key="11">
    <source>
        <dbReference type="EMBL" id="GAA1731573.1"/>
    </source>
</evidence>
<feature type="active site" description="Proton acceptor" evidence="7">
    <location>
        <position position="271"/>
    </location>
</feature>
<evidence type="ECO:0000256" key="7">
    <source>
        <dbReference type="HAMAP-Rule" id="MF_02220"/>
    </source>
</evidence>
<protein>
    <recommendedName>
        <fullName evidence="7">Xylulose kinase</fullName>
        <shortName evidence="7">Xylulokinase</shortName>
        <ecNumber evidence="7">2.7.1.17</ecNumber>
    </recommendedName>
</protein>
<feature type="region of interest" description="Disordered" evidence="8">
    <location>
        <begin position="100"/>
        <end position="122"/>
    </location>
</feature>
<proteinExistence type="inferred from homology"/>
<keyword evidence="7" id="KW-0119">Carbohydrate metabolism</keyword>
<evidence type="ECO:0000256" key="6">
    <source>
        <dbReference type="ARBA" id="ARBA00022840"/>
    </source>
</evidence>
<keyword evidence="5 7" id="KW-0418">Kinase</keyword>
<dbReference type="EC" id="2.7.1.17" evidence="7"/>
<reference evidence="11 12" key="1">
    <citation type="journal article" date="2019" name="Int. J. Syst. Evol. Microbiol.">
        <title>The Global Catalogue of Microorganisms (GCM) 10K type strain sequencing project: providing services to taxonomists for standard genome sequencing and annotation.</title>
        <authorList>
            <consortium name="The Broad Institute Genomics Platform"/>
            <consortium name="The Broad Institute Genome Sequencing Center for Infectious Disease"/>
            <person name="Wu L."/>
            <person name="Ma J."/>
        </authorList>
    </citation>
    <scope>NUCLEOTIDE SEQUENCE [LARGE SCALE GENOMIC DNA]</scope>
    <source>
        <strain evidence="11 12">JCM 15589</strain>
    </source>
</reference>
<organism evidence="11 12">
    <name type="scientific">Isoptericola hypogeus</name>
    <dbReference type="NCBI Taxonomy" id="300179"/>
    <lineage>
        <taxon>Bacteria</taxon>
        <taxon>Bacillati</taxon>
        <taxon>Actinomycetota</taxon>
        <taxon>Actinomycetes</taxon>
        <taxon>Micrococcales</taxon>
        <taxon>Promicromonosporaceae</taxon>
        <taxon>Isoptericola</taxon>
    </lineage>
</organism>
<dbReference type="Pfam" id="PF02782">
    <property type="entry name" value="FGGY_C"/>
    <property type="match status" value="1"/>
</dbReference>
<dbReference type="PANTHER" id="PTHR43095">
    <property type="entry name" value="SUGAR KINASE"/>
    <property type="match status" value="1"/>
</dbReference>
<evidence type="ECO:0000259" key="9">
    <source>
        <dbReference type="Pfam" id="PF00370"/>
    </source>
</evidence>
<dbReference type="EMBL" id="BAAAPM010000005">
    <property type="protein sequence ID" value="GAA1731573.1"/>
    <property type="molecule type" value="Genomic_DNA"/>
</dbReference>
<feature type="domain" description="Carbohydrate kinase FGGY N-terminal" evidence="9">
    <location>
        <begin position="4"/>
        <end position="248"/>
    </location>
</feature>
<dbReference type="HAMAP" id="MF_02220">
    <property type="entry name" value="XylB"/>
    <property type="match status" value="1"/>
</dbReference>
<dbReference type="InterPro" id="IPR050406">
    <property type="entry name" value="FGGY_Carb_Kinase"/>
</dbReference>
<dbReference type="PANTHER" id="PTHR43095:SF5">
    <property type="entry name" value="XYLULOSE KINASE"/>
    <property type="match status" value="1"/>
</dbReference>
<dbReference type="InterPro" id="IPR000577">
    <property type="entry name" value="Carb_kinase_FGGY"/>
</dbReference>
<dbReference type="Pfam" id="PF00370">
    <property type="entry name" value="FGGY_N"/>
    <property type="match status" value="1"/>
</dbReference>
<keyword evidence="12" id="KW-1185">Reference proteome</keyword>
<evidence type="ECO:0000256" key="5">
    <source>
        <dbReference type="ARBA" id="ARBA00022777"/>
    </source>
</evidence>
<comment type="function">
    <text evidence="7">Catalyzes the phosphorylation of D-xylulose to D-xylulose 5-phosphate.</text>
</comment>
<dbReference type="InterPro" id="IPR043129">
    <property type="entry name" value="ATPase_NBD"/>
</dbReference>
<evidence type="ECO:0000256" key="3">
    <source>
        <dbReference type="ARBA" id="ARBA00022679"/>
    </source>
</evidence>
<dbReference type="InterPro" id="IPR018484">
    <property type="entry name" value="FGGY_N"/>
</dbReference>
<feature type="binding site" evidence="7">
    <location>
        <begin position="71"/>
        <end position="72"/>
    </location>
    <ligand>
        <name>substrate</name>
    </ligand>
</feature>
<keyword evidence="3 7" id="KW-0808">Transferase</keyword>
<keyword evidence="2 7" id="KW-0859">Xylose metabolism</keyword>
<feature type="site" description="Important for activity" evidence="7">
    <location>
        <position position="8"/>
    </location>
</feature>
<accession>A0ABN2JLX2</accession>
<gene>
    <name evidence="7" type="primary">xylB</name>
    <name evidence="11" type="ORF">GCM10009809_28800</name>
</gene>
<dbReference type="Gene3D" id="3.30.420.40">
    <property type="match status" value="2"/>
</dbReference>
<comment type="similarity">
    <text evidence="1 7">Belongs to the FGGY kinase family.</text>
</comment>
<feature type="domain" description="Carbohydrate kinase FGGY C-terminal" evidence="10">
    <location>
        <begin position="287"/>
        <end position="468"/>
    </location>
</feature>
<dbReference type="InterPro" id="IPR018485">
    <property type="entry name" value="FGGY_C"/>
</dbReference>
<evidence type="ECO:0000259" key="10">
    <source>
        <dbReference type="Pfam" id="PF02782"/>
    </source>
</evidence>
<dbReference type="SUPFAM" id="SSF53067">
    <property type="entry name" value="Actin-like ATPase domain"/>
    <property type="match status" value="2"/>
</dbReference>
<evidence type="ECO:0000256" key="4">
    <source>
        <dbReference type="ARBA" id="ARBA00022741"/>
    </source>
</evidence>
<keyword evidence="4 7" id="KW-0547">Nucleotide-binding</keyword>
<name>A0ABN2JLX2_9MICO</name>
<dbReference type="InterPro" id="IPR006000">
    <property type="entry name" value="Xylulokinase"/>
</dbReference>
<evidence type="ECO:0000313" key="12">
    <source>
        <dbReference type="Proteomes" id="UP001501138"/>
    </source>
</evidence>
<comment type="caution">
    <text evidence="11">The sequence shown here is derived from an EMBL/GenBank/DDBJ whole genome shotgun (WGS) entry which is preliminary data.</text>
</comment>
<comment type="catalytic activity">
    <reaction evidence="7">
        <text>D-xylulose + ATP = D-xylulose 5-phosphate + ADP + H(+)</text>
        <dbReference type="Rhea" id="RHEA:10964"/>
        <dbReference type="ChEBI" id="CHEBI:15378"/>
        <dbReference type="ChEBI" id="CHEBI:17140"/>
        <dbReference type="ChEBI" id="CHEBI:30616"/>
        <dbReference type="ChEBI" id="CHEBI:57737"/>
        <dbReference type="ChEBI" id="CHEBI:456216"/>
        <dbReference type="EC" id="2.7.1.17"/>
    </reaction>
</comment>
<evidence type="ECO:0000256" key="2">
    <source>
        <dbReference type="ARBA" id="ARBA00022629"/>
    </source>
</evidence>
<dbReference type="RefSeq" id="WP_344249143.1">
    <property type="nucleotide sequence ID" value="NZ_BAAAPM010000005.1"/>
</dbReference>
<evidence type="ECO:0000256" key="8">
    <source>
        <dbReference type="SAM" id="MobiDB-lite"/>
    </source>
</evidence>
<feature type="region of interest" description="Disordered" evidence="8">
    <location>
        <begin position="237"/>
        <end position="264"/>
    </location>
</feature>